<evidence type="ECO:0000256" key="1">
    <source>
        <dbReference type="ARBA" id="ARBA00022603"/>
    </source>
</evidence>
<keyword evidence="1 5" id="KW-0489">Methyltransferase</keyword>
<dbReference type="OrthoDB" id="4697168at2759"/>
<reference evidence="5 6" key="1">
    <citation type="submission" date="2016-04" db="EMBL/GenBank/DDBJ databases">
        <title>A degradative enzymes factory behind the ericoid mycorrhizal symbiosis.</title>
        <authorList>
            <consortium name="DOE Joint Genome Institute"/>
            <person name="Martino E."/>
            <person name="Morin E."/>
            <person name="Grelet G."/>
            <person name="Kuo A."/>
            <person name="Kohler A."/>
            <person name="Daghino S."/>
            <person name="Barry K."/>
            <person name="Choi C."/>
            <person name="Cichocki N."/>
            <person name="Clum A."/>
            <person name="Copeland A."/>
            <person name="Hainaut M."/>
            <person name="Haridas S."/>
            <person name="Labutti K."/>
            <person name="Lindquist E."/>
            <person name="Lipzen A."/>
            <person name="Khouja H.-R."/>
            <person name="Murat C."/>
            <person name="Ohm R."/>
            <person name="Olson A."/>
            <person name="Spatafora J."/>
            <person name="Veneault-Fourrey C."/>
            <person name="Henrissat B."/>
            <person name="Grigoriev I."/>
            <person name="Martin F."/>
            <person name="Perotto S."/>
        </authorList>
    </citation>
    <scope>NUCLEOTIDE SEQUENCE [LARGE SCALE GENOMIC DNA]</scope>
    <source>
        <strain evidence="5 6">E</strain>
    </source>
</reference>
<dbReference type="InterPro" id="IPR029063">
    <property type="entry name" value="SAM-dependent_MTases_sf"/>
</dbReference>
<dbReference type="GO" id="GO:0008171">
    <property type="term" value="F:O-methyltransferase activity"/>
    <property type="evidence" value="ECO:0007669"/>
    <property type="project" value="InterPro"/>
</dbReference>
<feature type="domain" description="O-methyltransferase C-terminal" evidence="4">
    <location>
        <begin position="224"/>
        <end position="381"/>
    </location>
</feature>
<sequence length="409" mass="45387">MASWNLDTLSTLLESMQGNLNALKQGQVGSTDAYEVQKRFMSTAEEILAMTSDPVQLVKNIARGYTASVALEICLDLNLIQYFPEDGSAVDYSTLLERTGVDKTVLTMVLNLLSKKGIFKQLGQSQWSHSALSITLLKPSFNDLISSVLDESFKSCSTLPSFLQKTAYKTPSPGHTAFNDYFHNDLDFYHFCASQDIKKGLRFSRAMFQVAEASLRFFDASYSVQQLAASDLIVDVAGGLGQTAIFLADRLPEQKFLVLDYSSVTDEGERQCPAHLHHSIKYQAHDMFKSYGEVMDGNQDNLVFLLKQVLHDWGDIECIRILSNVLEALGKSGRILIIESVKPLENVSLSTAMSELMVMSMFGGFHRTYADYERLILAAGYDVAIKTWSANSGQHDDFLVIEVQPGGVS</sequence>
<evidence type="ECO:0000256" key="2">
    <source>
        <dbReference type="ARBA" id="ARBA00022679"/>
    </source>
</evidence>
<dbReference type="InterPro" id="IPR001077">
    <property type="entry name" value="COMT_C"/>
</dbReference>
<dbReference type="STRING" id="1095630.A0A2J6TP58"/>
<dbReference type="InterPro" id="IPR036390">
    <property type="entry name" value="WH_DNA-bd_sf"/>
</dbReference>
<evidence type="ECO:0000259" key="4">
    <source>
        <dbReference type="Pfam" id="PF00891"/>
    </source>
</evidence>
<name>A0A2J6TP58_9HELO</name>
<accession>A0A2J6TP58</accession>
<evidence type="ECO:0000313" key="5">
    <source>
        <dbReference type="EMBL" id="PMD64806.1"/>
    </source>
</evidence>
<gene>
    <name evidence="5" type="ORF">K444DRAFT_705364</name>
</gene>
<organism evidence="5 6">
    <name type="scientific">Hyaloscypha bicolor E</name>
    <dbReference type="NCBI Taxonomy" id="1095630"/>
    <lineage>
        <taxon>Eukaryota</taxon>
        <taxon>Fungi</taxon>
        <taxon>Dikarya</taxon>
        <taxon>Ascomycota</taxon>
        <taxon>Pezizomycotina</taxon>
        <taxon>Leotiomycetes</taxon>
        <taxon>Helotiales</taxon>
        <taxon>Hyaloscyphaceae</taxon>
        <taxon>Hyaloscypha</taxon>
        <taxon>Hyaloscypha bicolor</taxon>
    </lineage>
</organism>
<dbReference type="PANTHER" id="PTHR43712:SF5">
    <property type="entry name" value="O-METHYLTRANSFERASE ASQN-RELATED"/>
    <property type="match status" value="1"/>
</dbReference>
<dbReference type="GO" id="GO:0032259">
    <property type="term" value="P:methylation"/>
    <property type="evidence" value="ECO:0007669"/>
    <property type="project" value="UniProtKB-KW"/>
</dbReference>
<protein>
    <submittedName>
        <fullName evidence="5">S-adenosyl-L-methionine-dependent methyltransferase</fullName>
    </submittedName>
</protein>
<dbReference type="Gene3D" id="1.10.10.10">
    <property type="entry name" value="Winged helix-like DNA-binding domain superfamily/Winged helix DNA-binding domain"/>
    <property type="match status" value="1"/>
</dbReference>
<dbReference type="GeneID" id="36596183"/>
<dbReference type="Pfam" id="PF00891">
    <property type="entry name" value="Methyltransf_2"/>
    <property type="match status" value="1"/>
</dbReference>
<dbReference type="Proteomes" id="UP000235371">
    <property type="component" value="Unassembled WGS sequence"/>
</dbReference>
<keyword evidence="3" id="KW-0949">S-adenosyl-L-methionine</keyword>
<dbReference type="InterPro" id="IPR036388">
    <property type="entry name" value="WH-like_DNA-bd_sf"/>
</dbReference>
<dbReference type="PANTHER" id="PTHR43712">
    <property type="entry name" value="PUTATIVE (AFU_ORTHOLOGUE AFUA_4G14580)-RELATED"/>
    <property type="match status" value="1"/>
</dbReference>
<proteinExistence type="predicted"/>
<dbReference type="SUPFAM" id="SSF46785">
    <property type="entry name" value="Winged helix' DNA-binding domain"/>
    <property type="match status" value="1"/>
</dbReference>
<dbReference type="InParanoid" id="A0A2J6TP58"/>
<evidence type="ECO:0000256" key="3">
    <source>
        <dbReference type="ARBA" id="ARBA00022691"/>
    </source>
</evidence>
<dbReference type="RefSeq" id="XP_024741710.1">
    <property type="nucleotide sequence ID" value="XM_024888107.1"/>
</dbReference>
<evidence type="ECO:0000313" key="6">
    <source>
        <dbReference type="Proteomes" id="UP000235371"/>
    </source>
</evidence>
<dbReference type="EMBL" id="KZ613747">
    <property type="protein sequence ID" value="PMD64806.1"/>
    <property type="molecule type" value="Genomic_DNA"/>
</dbReference>
<keyword evidence="6" id="KW-1185">Reference proteome</keyword>
<dbReference type="SUPFAM" id="SSF53335">
    <property type="entry name" value="S-adenosyl-L-methionine-dependent methyltransferases"/>
    <property type="match status" value="1"/>
</dbReference>
<dbReference type="PROSITE" id="PS51683">
    <property type="entry name" value="SAM_OMT_II"/>
    <property type="match status" value="1"/>
</dbReference>
<keyword evidence="2 5" id="KW-0808">Transferase</keyword>
<dbReference type="AlphaFoldDB" id="A0A2J6TP58"/>
<dbReference type="InterPro" id="IPR016461">
    <property type="entry name" value="COMT-like"/>
</dbReference>
<dbReference type="Gene3D" id="3.40.50.150">
    <property type="entry name" value="Vaccinia Virus protein VP39"/>
    <property type="match status" value="1"/>
</dbReference>